<dbReference type="Proteomes" id="UP000033140">
    <property type="component" value="Unassembled WGS sequence"/>
</dbReference>
<reference evidence="4 5" key="1">
    <citation type="journal article" date="2011" name="J. Gen. Appl. Microbiol.">
        <title>Draft genome sequencing of the enigmatic yeast Saitoella complicata.</title>
        <authorList>
            <person name="Nishida H."/>
            <person name="Hamamoto M."/>
            <person name="Sugiyama J."/>
        </authorList>
    </citation>
    <scope>NUCLEOTIDE SEQUENCE [LARGE SCALE GENOMIC DNA]</scope>
    <source>
        <strain evidence="4 5">NRRL Y-17804</strain>
    </source>
</reference>
<keyword evidence="1" id="KW-0808">Transferase</keyword>
<dbReference type="SUPFAM" id="SSF55729">
    <property type="entry name" value="Acyl-CoA N-acyltransferases (Nat)"/>
    <property type="match status" value="1"/>
</dbReference>
<dbReference type="Pfam" id="PF00583">
    <property type="entry name" value="Acetyltransf_1"/>
    <property type="match status" value="1"/>
</dbReference>
<accession>A0A0E9NP43</accession>
<comment type="caution">
    <text evidence="4">The sequence shown here is derived from an EMBL/GenBank/DDBJ whole genome shotgun (WGS) entry which is preliminary data.</text>
</comment>
<dbReference type="CDD" id="cd04301">
    <property type="entry name" value="NAT_SF"/>
    <property type="match status" value="1"/>
</dbReference>
<gene>
    <name evidence="4" type="ORF">G7K_5745-t1</name>
</gene>
<dbReference type="InterPro" id="IPR016181">
    <property type="entry name" value="Acyl_CoA_acyltransferase"/>
</dbReference>
<keyword evidence="2" id="KW-0012">Acyltransferase</keyword>
<dbReference type="STRING" id="698492.A0A0E9NP43"/>
<evidence type="ECO:0000259" key="3">
    <source>
        <dbReference type="PROSITE" id="PS51186"/>
    </source>
</evidence>
<dbReference type="OrthoDB" id="10264728at2759"/>
<dbReference type="GO" id="GO:0031416">
    <property type="term" value="C:NatB complex"/>
    <property type="evidence" value="ECO:0007669"/>
    <property type="project" value="TreeGrafter"/>
</dbReference>
<evidence type="ECO:0000256" key="2">
    <source>
        <dbReference type="ARBA" id="ARBA00023315"/>
    </source>
</evidence>
<dbReference type="Gene3D" id="3.40.630.30">
    <property type="match status" value="1"/>
</dbReference>
<dbReference type="PANTHER" id="PTHR45910:SF1">
    <property type="entry name" value="N-ALPHA-ACETYLTRANSFERASE 20"/>
    <property type="match status" value="1"/>
</dbReference>
<dbReference type="EMBL" id="BACD03000050">
    <property type="protein sequence ID" value="GAO51652.1"/>
    <property type="molecule type" value="Genomic_DNA"/>
</dbReference>
<dbReference type="InterPro" id="IPR000182">
    <property type="entry name" value="GNAT_dom"/>
</dbReference>
<name>A0A0E9NP43_SAICN</name>
<dbReference type="OMA" id="EQHPSMR"/>
<sequence>MSELRRFRATDLFEFNNVNLDVLTETYNISFYLSYLATWPDLFTTTLSPTTQQPIAYIMGKSEGTGTLWHTHVTALTVSPSHRRLGLARILMNMLERTGEESYDAFFVDLFVRCGNEVAIGMYEGFDYSVFRRVVGYYSGGKGEEEDAFDMRRPLRRDKERKSIRENGRDVRVQPQDVWF</sequence>
<dbReference type="AlphaFoldDB" id="A0A0E9NP43"/>
<feature type="domain" description="N-acetyltransferase" evidence="3">
    <location>
        <begin position="2"/>
        <end position="156"/>
    </location>
</feature>
<dbReference type="PROSITE" id="PS51186">
    <property type="entry name" value="GNAT"/>
    <property type="match status" value="1"/>
</dbReference>
<evidence type="ECO:0000313" key="5">
    <source>
        <dbReference type="Proteomes" id="UP000033140"/>
    </source>
</evidence>
<proteinExistence type="predicted"/>
<dbReference type="PANTHER" id="PTHR45910">
    <property type="entry name" value="N-ALPHA-ACETYLTRANSFERASE 20"/>
    <property type="match status" value="1"/>
</dbReference>
<dbReference type="InterPro" id="IPR051646">
    <property type="entry name" value="NatB_acetyltransferase_subunit"/>
</dbReference>
<organism evidence="4 5">
    <name type="scientific">Saitoella complicata (strain BCRC 22490 / CBS 7301 / JCM 7358 / NBRC 10748 / NRRL Y-17804)</name>
    <dbReference type="NCBI Taxonomy" id="698492"/>
    <lineage>
        <taxon>Eukaryota</taxon>
        <taxon>Fungi</taxon>
        <taxon>Dikarya</taxon>
        <taxon>Ascomycota</taxon>
        <taxon>Taphrinomycotina</taxon>
        <taxon>Taphrinomycotina incertae sedis</taxon>
        <taxon>Saitoella</taxon>
    </lineage>
</organism>
<keyword evidence="5" id="KW-1185">Reference proteome</keyword>
<reference evidence="4 5" key="2">
    <citation type="journal article" date="2014" name="J. Gen. Appl. Microbiol.">
        <title>The early diverging ascomycetous budding yeast Saitoella complicata has three histone deacetylases belonging to the Clr6, Hos2, and Rpd3 lineages.</title>
        <authorList>
            <person name="Nishida H."/>
            <person name="Matsumoto T."/>
            <person name="Kondo S."/>
            <person name="Hamamoto M."/>
            <person name="Yoshikawa H."/>
        </authorList>
    </citation>
    <scope>NUCLEOTIDE SEQUENCE [LARGE SCALE GENOMIC DNA]</scope>
    <source>
        <strain evidence="4 5">NRRL Y-17804</strain>
    </source>
</reference>
<reference evidence="4 5" key="3">
    <citation type="journal article" date="2015" name="Genome Announc.">
        <title>Draft Genome Sequence of the Archiascomycetous Yeast Saitoella complicata.</title>
        <authorList>
            <person name="Yamauchi K."/>
            <person name="Kondo S."/>
            <person name="Hamamoto M."/>
            <person name="Takahashi Y."/>
            <person name="Ogura Y."/>
            <person name="Hayashi T."/>
            <person name="Nishida H."/>
        </authorList>
    </citation>
    <scope>NUCLEOTIDE SEQUENCE [LARGE SCALE GENOMIC DNA]</scope>
    <source>
        <strain evidence="4 5">NRRL Y-17804</strain>
    </source>
</reference>
<protein>
    <recommendedName>
        <fullName evidence="3">N-acetyltransferase domain-containing protein</fullName>
    </recommendedName>
</protein>
<dbReference type="RefSeq" id="XP_019022439.1">
    <property type="nucleotide sequence ID" value="XM_019171973.1"/>
</dbReference>
<evidence type="ECO:0000313" key="4">
    <source>
        <dbReference type="EMBL" id="GAO51652.1"/>
    </source>
</evidence>
<evidence type="ECO:0000256" key="1">
    <source>
        <dbReference type="ARBA" id="ARBA00022679"/>
    </source>
</evidence>
<dbReference type="GO" id="GO:0004596">
    <property type="term" value="F:protein-N-terminal amino-acid acetyltransferase activity"/>
    <property type="evidence" value="ECO:0007669"/>
    <property type="project" value="TreeGrafter"/>
</dbReference>